<feature type="region of interest" description="Disordered" evidence="1">
    <location>
        <begin position="29"/>
        <end position="132"/>
    </location>
</feature>
<feature type="compositionally biased region" description="Acidic residues" evidence="1">
    <location>
        <begin position="62"/>
        <end position="74"/>
    </location>
</feature>
<proteinExistence type="predicted"/>
<organism evidence="2 3">
    <name type="scientific">Hyaloperonospora arabidopsidis (strain Emoy2)</name>
    <name type="common">Downy mildew agent</name>
    <name type="synonym">Peronospora arabidopsidis</name>
    <dbReference type="NCBI Taxonomy" id="559515"/>
    <lineage>
        <taxon>Eukaryota</taxon>
        <taxon>Sar</taxon>
        <taxon>Stramenopiles</taxon>
        <taxon>Oomycota</taxon>
        <taxon>Peronosporomycetes</taxon>
        <taxon>Peronosporales</taxon>
        <taxon>Peronosporaceae</taxon>
        <taxon>Hyaloperonospora</taxon>
    </lineage>
</organism>
<keyword evidence="3" id="KW-1185">Reference proteome</keyword>
<dbReference type="VEuPathDB" id="FungiDB:HpaG807847"/>
<name>M4BN60_HYAAE</name>
<dbReference type="AlphaFoldDB" id="M4BN60"/>
<evidence type="ECO:0000313" key="2">
    <source>
        <dbReference type="EnsemblProtists" id="HpaP807847"/>
    </source>
</evidence>
<dbReference type="EMBL" id="JH598448">
    <property type="status" value="NOT_ANNOTATED_CDS"/>
    <property type="molecule type" value="Genomic_DNA"/>
</dbReference>
<dbReference type="HOGENOM" id="CLU_1921139_0_0_1"/>
<dbReference type="Proteomes" id="UP000011713">
    <property type="component" value="Unassembled WGS sequence"/>
</dbReference>
<dbReference type="EnsemblProtists" id="HpaT807847">
    <property type="protein sequence ID" value="HpaP807847"/>
    <property type="gene ID" value="HpaG807847"/>
</dbReference>
<reference evidence="3" key="1">
    <citation type="journal article" date="2010" name="Science">
        <title>Signatures of adaptation to obligate biotrophy in the Hyaloperonospora arabidopsidis genome.</title>
        <authorList>
            <person name="Baxter L."/>
            <person name="Tripathy S."/>
            <person name="Ishaque N."/>
            <person name="Boot N."/>
            <person name="Cabral A."/>
            <person name="Kemen E."/>
            <person name="Thines M."/>
            <person name="Ah-Fong A."/>
            <person name="Anderson R."/>
            <person name="Badejoko W."/>
            <person name="Bittner-Eddy P."/>
            <person name="Boore J.L."/>
            <person name="Chibucos M.C."/>
            <person name="Coates M."/>
            <person name="Dehal P."/>
            <person name="Delehaunty K."/>
            <person name="Dong S."/>
            <person name="Downton P."/>
            <person name="Dumas B."/>
            <person name="Fabro G."/>
            <person name="Fronick C."/>
            <person name="Fuerstenberg S.I."/>
            <person name="Fulton L."/>
            <person name="Gaulin E."/>
            <person name="Govers F."/>
            <person name="Hughes L."/>
            <person name="Humphray S."/>
            <person name="Jiang R.H."/>
            <person name="Judelson H."/>
            <person name="Kamoun S."/>
            <person name="Kyung K."/>
            <person name="Meijer H."/>
            <person name="Minx P."/>
            <person name="Morris P."/>
            <person name="Nelson J."/>
            <person name="Phuntumart V."/>
            <person name="Qutob D."/>
            <person name="Rehmany A."/>
            <person name="Rougon-Cardoso A."/>
            <person name="Ryden P."/>
            <person name="Torto-Alalibo T."/>
            <person name="Studholme D."/>
            <person name="Wang Y."/>
            <person name="Win J."/>
            <person name="Wood J."/>
            <person name="Clifton S.W."/>
            <person name="Rogers J."/>
            <person name="Van den Ackerveken G."/>
            <person name="Jones J.D."/>
            <person name="McDowell J.M."/>
            <person name="Beynon J."/>
            <person name="Tyler B.M."/>
        </authorList>
    </citation>
    <scope>NUCLEOTIDE SEQUENCE [LARGE SCALE GENOMIC DNA]</scope>
    <source>
        <strain evidence="3">Emoy2</strain>
    </source>
</reference>
<accession>M4BN60</accession>
<sequence>MRACPLRCHHFQLFDLGNLVMWSELARRCPTSHPYSTQPRKKVHPEPQQAPAVEEVNPPTGEEVDPPAGEDGDCGDASVSCIGGISARENGVLPPEPRTVSDGKEKLDDEQVAPLNEMRPLRRRNRIAEKNN</sequence>
<reference evidence="2" key="2">
    <citation type="submission" date="2015-06" db="UniProtKB">
        <authorList>
            <consortium name="EnsemblProtists"/>
        </authorList>
    </citation>
    <scope>IDENTIFICATION</scope>
    <source>
        <strain evidence="2">Emoy2</strain>
    </source>
</reference>
<dbReference type="InParanoid" id="M4BN60"/>
<feature type="compositionally biased region" description="Basic and acidic residues" evidence="1">
    <location>
        <begin position="99"/>
        <end position="109"/>
    </location>
</feature>
<evidence type="ECO:0000256" key="1">
    <source>
        <dbReference type="SAM" id="MobiDB-lite"/>
    </source>
</evidence>
<protein>
    <submittedName>
        <fullName evidence="2">Uncharacterized protein</fullName>
    </submittedName>
</protein>
<evidence type="ECO:0000313" key="3">
    <source>
        <dbReference type="Proteomes" id="UP000011713"/>
    </source>
</evidence>